<proteinExistence type="predicted"/>
<reference evidence="1" key="1">
    <citation type="journal article" date="2015" name="Nature">
        <title>Complex archaea that bridge the gap between prokaryotes and eukaryotes.</title>
        <authorList>
            <person name="Spang A."/>
            <person name="Saw J.H."/>
            <person name="Jorgensen S.L."/>
            <person name="Zaremba-Niedzwiedzka K."/>
            <person name="Martijn J."/>
            <person name="Lind A.E."/>
            <person name="van Eijk R."/>
            <person name="Schleper C."/>
            <person name="Guy L."/>
            <person name="Ettema T.J."/>
        </authorList>
    </citation>
    <scope>NUCLEOTIDE SEQUENCE</scope>
</reference>
<protein>
    <submittedName>
        <fullName evidence="1">Uncharacterized protein</fullName>
    </submittedName>
</protein>
<comment type="caution">
    <text evidence="1">The sequence shown here is derived from an EMBL/GenBank/DDBJ whole genome shotgun (WGS) entry which is preliminary data.</text>
</comment>
<accession>A0A0F9GE45</accession>
<gene>
    <name evidence="1" type="ORF">LCGC14_2195290</name>
</gene>
<organism evidence="1">
    <name type="scientific">marine sediment metagenome</name>
    <dbReference type="NCBI Taxonomy" id="412755"/>
    <lineage>
        <taxon>unclassified sequences</taxon>
        <taxon>metagenomes</taxon>
        <taxon>ecological metagenomes</taxon>
    </lineage>
</organism>
<sequence>MSRLVDRTRMDVLSQALMSELKVRVQENVIDKMVADFKEQATALVKKELENVTLAGVESALSVLKMREELEVRINYGGGDVFSRNVHGV</sequence>
<dbReference type="EMBL" id="LAZR01028819">
    <property type="protein sequence ID" value="KKL61437.1"/>
    <property type="molecule type" value="Genomic_DNA"/>
</dbReference>
<evidence type="ECO:0000313" key="1">
    <source>
        <dbReference type="EMBL" id="KKL61437.1"/>
    </source>
</evidence>
<dbReference type="AlphaFoldDB" id="A0A0F9GE45"/>
<name>A0A0F9GE45_9ZZZZ</name>